<dbReference type="STRING" id="6412.T1FGZ2"/>
<dbReference type="KEGG" id="hro:HELRODRAFT_181411"/>
<dbReference type="SUPFAM" id="SSF47986">
    <property type="entry name" value="DEATH domain"/>
    <property type="match status" value="1"/>
</dbReference>
<evidence type="ECO:0000313" key="5">
    <source>
        <dbReference type="EnsemblMetazoa" id="HelroP181411"/>
    </source>
</evidence>
<dbReference type="PROSITE" id="PS50017">
    <property type="entry name" value="DEATH_DOMAIN"/>
    <property type="match status" value="1"/>
</dbReference>
<dbReference type="CTD" id="20208091"/>
<dbReference type="SUPFAM" id="SSF56112">
    <property type="entry name" value="Protein kinase-like (PK-like)"/>
    <property type="match status" value="1"/>
</dbReference>
<evidence type="ECO:0000259" key="2">
    <source>
        <dbReference type="PROSITE" id="PS50011"/>
    </source>
</evidence>
<sequence length="722" mass="81338">MYIYNMPYSILRDLCRVLDVGNQIWKDLAGEIGYTASQTQFLELEYRRFDGSPSERLLSKWGHSNATVDMLATSLKKINAIRALNIIKHLVSASLREALYEEDDDGENKKVIKLTAVPLYDDGDDMNGGSHVTDDVLPPPAVHKALQADNELQRNNYNNGKNNNNNYNYNYCKGDGNNNKCSTANGGRVFNTLQRATDGFSDKYMISANCDGRIFEGCLNNSRVAIKLYSKIECSKLSEAFVSELEFMKKFKHENVLMYKEVVIDGPVLTIVQPFMENGSLRDRLDCKSNTLPLTWLQRHKILLEVSNGLYHIHSLAPNAIVHGNLKSTNILLGVNMQAKLSDFKLPNDSTTTNTVSNILENSPQCTNFSLNVSENSKFTALKAYMPDEFFTNGFQTNIKSDVFSFGVKEFVHDIFEKKNNKLLCLKDSNVSDWSDDSWIKLMSLGKMCTMNRNDRPSTKVVNNSLKLYQDGALNCIAVIEKGSVDKEPTKDIDLFTTTAPLTNSTEDINSYLSNMKTAKITKPPPPPTLSTTATIFDVNNNTNNTTDIYSSNCNDSQLMRKPTYTKKFDSDIWPIISSSAEFSNKTDNYYCPSDDMKRLQNKKLLDLDFLNSDDDIVSVLKNVALNDDDCVIEMCEKEVSFNLKSSELGSDVEKGSLNVKNHENVTDQKAEKVAKTLDTSSLEKMLASGSSDFFQLSKILATDDEQRFFRLKKLKETFYKS</sequence>
<dbReference type="Pfam" id="PF07714">
    <property type="entry name" value="PK_Tyr_Ser-Thr"/>
    <property type="match status" value="1"/>
</dbReference>
<dbReference type="InterPro" id="IPR000488">
    <property type="entry name" value="Death_dom"/>
</dbReference>
<organism evidence="5 6">
    <name type="scientific">Helobdella robusta</name>
    <name type="common">Californian leech</name>
    <dbReference type="NCBI Taxonomy" id="6412"/>
    <lineage>
        <taxon>Eukaryota</taxon>
        <taxon>Metazoa</taxon>
        <taxon>Spiralia</taxon>
        <taxon>Lophotrochozoa</taxon>
        <taxon>Annelida</taxon>
        <taxon>Clitellata</taxon>
        <taxon>Hirudinea</taxon>
        <taxon>Rhynchobdellida</taxon>
        <taxon>Glossiphoniidae</taxon>
        <taxon>Helobdella</taxon>
    </lineage>
</organism>
<dbReference type="InterPro" id="IPR011009">
    <property type="entry name" value="Kinase-like_dom_sf"/>
</dbReference>
<evidence type="ECO:0008006" key="7">
    <source>
        <dbReference type="Google" id="ProtNLM"/>
    </source>
</evidence>
<dbReference type="SMART" id="SM00005">
    <property type="entry name" value="DEATH"/>
    <property type="match status" value="1"/>
</dbReference>
<dbReference type="RefSeq" id="XP_009029459.1">
    <property type="nucleotide sequence ID" value="XM_009031211.1"/>
</dbReference>
<dbReference type="EMBL" id="AMQM01007573">
    <property type="status" value="NOT_ANNOTATED_CDS"/>
    <property type="molecule type" value="Genomic_DNA"/>
</dbReference>
<dbReference type="InterPro" id="IPR001245">
    <property type="entry name" value="Ser-Thr/Tyr_kinase_cat_dom"/>
</dbReference>
<dbReference type="Proteomes" id="UP000015101">
    <property type="component" value="Unassembled WGS sequence"/>
</dbReference>
<dbReference type="InterPro" id="IPR000719">
    <property type="entry name" value="Prot_kinase_dom"/>
</dbReference>
<dbReference type="EMBL" id="KB097640">
    <property type="protein sequence ID" value="ESN92535.1"/>
    <property type="molecule type" value="Genomic_DNA"/>
</dbReference>
<dbReference type="eggNOG" id="KOG1187">
    <property type="taxonomic scope" value="Eukaryota"/>
</dbReference>
<dbReference type="PANTHER" id="PTHR45647:SF139">
    <property type="entry name" value="OS02G0152300 PROTEIN"/>
    <property type="match status" value="1"/>
</dbReference>
<dbReference type="Gene3D" id="1.10.533.10">
    <property type="entry name" value="Death Domain, Fas"/>
    <property type="match status" value="1"/>
</dbReference>
<dbReference type="GO" id="GO:0031349">
    <property type="term" value="P:positive regulation of defense response"/>
    <property type="evidence" value="ECO:0007669"/>
    <property type="project" value="UniProtKB-ARBA"/>
</dbReference>
<evidence type="ECO:0000259" key="3">
    <source>
        <dbReference type="PROSITE" id="PS50017"/>
    </source>
</evidence>
<dbReference type="GO" id="GO:1902533">
    <property type="term" value="P:positive regulation of intracellular signal transduction"/>
    <property type="evidence" value="ECO:0007669"/>
    <property type="project" value="UniProtKB-ARBA"/>
</dbReference>
<dbReference type="InterPro" id="IPR051348">
    <property type="entry name" value="U-box_ubiquitin_ligases"/>
</dbReference>
<dbReference type="HOGENOM" id="CLU_383237_0_0_1"/>
<keyword evidence="6" id="KW-1185">Reference proteome</keyword>
<dbReference type="OrthoDB" id="4062651at2759"/>
<accession>T1FGZ2</accession>
<dbReference type="Pfam" id="PF00531">
    <property type="entry name" value="Death"/>
    <property type="match status" value="1"/>
</dbReference>
<protein>
    <recommendedName>
        <fullName evidence="7">Protein kinase domain-containing protein</fullName>
    </recommendedName>
</protein>
<evidence type="ECO:0000256" key="1">
    <source>
        <dbReference type="ARBA" id="ARBA00022786"/>
    </source>
</evidence>
<feature type="domain" description="Protein kinase" evidence="2">
    <location>
        <begin position="200"/>
        <end position="468"/>
    </location>
</feature>
<feature type="domain" description="Death" evidence="3">
    <location>
        <begin position="25"/>
        <end position="91"/>
    </location>
</feature>
<reference evidence="6" key="1">
    <citation type="submission" date="2012-12" db="EMBL/GenBank/DDBJ databases">
        <authorList>
            <person name="Hellsten U."/>
            <person name="Grimwood J."/>
            <person name="Chapman J.A."/>
            <person name="Shapiro H."/>
            <person name="Aerts A."/>
            <person name="Otillar R.P."/>
            <person name="Terry A.Y."/>
            <person name="Boore J.L."/>
            <person name="Simakov O."/>
            <person name="Marletaz F."/>
            <person name="Cho S.-J."/>
            <person name="Edsinger-Gonzales E."/>
            <person name="Havlak P."/>
            <person name="Kuo D.-H."/>
            <person name="Larsson T."/>
            <person name="Lv J."/>
            <person name="Arendt D."/>
            <person name="Savage R."/>
            <person name="Osoegawa K."/>
            <person name="de Jong P."/>
            <person name="Lindberg D.R."/>
            <person name="Seaver E.C."/>
            <person name="Weisblat D.A."/>
            <person name="Putnam N.H."/>
            <person name="Grigoriev I.V."/>
            <person name="Rokhsar D.S."/>
        </authorList>
    </citation>
    <scope>NUCLEOTIDE SEQUENCE</scope>
</reference>
<dbReference type="PROSITE" id="PS50011">
    <property type="entry name" value="PROTEIN_KINASE_DOM"/>
    <property type="match status" value="1"/>
</dbReference>
<dbReference type="GO" id="GO:0005524">
    <property type="term" value="F:ATP binding"/>
    <property type="evidence" value="ECO:0007669"/>
    <property type="project" value="InterPro"/>
</dbReference>
<evidence type="ECO:0000313" key="4">
    <source>
        <dbReference type="EMBL" id="ESN92535.1"/>
    </source>
</evidence>
<name>T1FGZ2_HELRO</name>
<evidence type="ECO:0000313" key="6">
    <source>
        <dbReference type="Proteomes" id="UP000015101"/>
    </source>
</evidence>
<reference evidence="5" key="3">
    <citation type="submission" date="2015-06" db="UniProtKB">
        <authorList>
            <consortium name="EnsemblMetazoa"/>
        </authorList>
    </citation>
    <scope>IDENTIFICATION</scope>
</reference>
<dbReference type="GO" id="GO:0007165">
    <property type="term" value="P:signal transduction"/>
    <property type="evidence" value="ECO:0007669"/>
    <property type="project" value="InterPro"/>
</dbReference>
<dbReference type="PANTHER" id="PTHR45647">
    <property type="entry name" value="OS02G0152300 PROTEIN"/>
    <property type="match status" value="1"/>
</dbReference>
<keyword evidence="1" id="KW-0833">Ubl conjugation pathway</keyword>
<dbReference type="GeneID" id="20208091"/>
<dbReference type="GO" id="GO:0004672">
    <property type="term" value="F:protein kinase activity"/>
    <property type="evidence" value="ECO:0007669"/>
    <property type="project" value="InterPro"/>
</dbReference>
<proteinExistence type="predicted"/>
<dbReference type="AlphaFoldDB" id="T1FGZ2"/>
<dbReference type="Gene3D" id="1.10.510.10">
    <property type="entry name" value="Transferase(Phosphotransferase) domain 1"/>
    <property type="match status" value="1"/>
</dbReference>
<dbReference type="InterPro" id="IPR011029">
    <property type="entry name" value="DEATH-like_dom_sf"/>
</dbReference>
<reference evidence="4 6" key="2">
    <citation type="journal article" date="2013" name="Nature">
        <title>Insights into bilaterian evolution from three spiralian genomes.</title>
        <authorList>
            <person name="Simakov O."/>
            <person name="Marletaz F."/>
            <person name="Cho S.J."/>
            <person name="Edsinger-Gonzales E."/>
            <person name="Havlak P."/>
            <person name="Hellsten U."/>
            <person name="Kuo D.H."/>
            <person name="Larsson T."/>
            <person name="Lv J."/>
            <person name="Arendt D."/>
            <person name="Savage R."/>
            <person name="Osoegawa K."/>
            <person name="de Jong P."/>
            <person name="Grimwood J."/>
            <person name="Chapman J.A."/>
            <person name="Shapiro H."/>
            <person name="Aerts A."/>
            <person name="Otillar R.P."/>
            <person name="Terry A.Y."/>
            <person name="Boore J.L."/>
            <person name="Grigoriev I.V."/>
            <person name="Lindberg D.R."/>
            <person name="Seaver E.C."/>
            <person name="Weisblat D.A."/>
            <person name="Putnam N.H."/>
            <person name="Rokhsar D.S."/>
        </authorList>
    </citation>
    <scope>NUCLEOTIDE SEQUENCE</scope>
</reference>
<gene>
    <name evidence="5" type="primary">20208091</name>
    <name evidence="4" type="ORF">HELRODRAFT_181411</name>
</gene>
<dbReference type="FunCoup" id="T1FGZ2">
    <property type="interactions" value="1310"/>
</dbReference>
<dbReference type="InParanoid" id="T1FGZ2"/>
<dbReference type="EnsemblMetazoa" id="HelroT181411">
    <property type="protein sequence ID" value="HelroP181411"/>
    <property type="gene ID" value="HelroG181411"/>
</dbReference>